<reference evidence="2" key="1">
    <citation type="journal article" date="2020" name="Stud. Mycol.">
        <title>101 Dothideomycetes genomes: a test case for predicting lifestyles and emergence of pathogens.</title>
        <authorList>
            <person name="Haridas S."/>
            <person name="Albert R."/>
            <person name="Binder M."/>
            <person name="Bloem J."/>
            <person name="Labutti K."/>
            <person name="Salamov A."/>
            <person name="Andreopoulos B."/>
            <person name="Baker S."/>
            <person name="Barry K."/>
            <person name="Bills G."/>
            <person name="Bluhm B."/>
            <person name="Cannon C."/>
            <person name="Castanera R."/>
            <person name="Culley D."/>
            <person name="Daum C."/>
            <person name="Ezra D."/>
            <person name="Gonzalez J."/>
            <person name="Henrissat B."/>
            <person name="Kuo A."/>
            <person name="Liang C."/>
            <person name="Lipzen A."/>
            <person name="Lutzoni F."/>
            <person name="Magnuson J."/>
            <person name="Mondo S."/>
            <person name="Nolan M."/>
            <person name="Ohm R."/>
            <person name="Pangilinan J."/>
            <person name="Park H.-J."/>
            <person name="Ramirez L."/>
            <person name="Alfaro M."/>
            <person name="Sun H."/>
            <person name="Tritt A."/>
            <person name="Yoshinaga Y."/>
            <person name="Zwiers L.-H."/>
            <person name="Turgeon B."/>
            <person name="Goodwin S."/>
            <person name="Spatafora J."/>
            <person name="Crous P."/>
            <person name="Grigoriev I."/>
        </authorList>
    </citation>
    <scope>NUCLEOTIDE SEQUENCE</scope>
    <source>
        <strain evidence="2">CBS 115976</strain>
    </source>
</reference>
<dbReference type="OrthoDB" id="3557221at2759"/>
<feature type="chain" id="PRO_5025389250" description="Hydrophobin" evidence="1">
    <location>
        <begin position="21"/>
        <end position="165"/>
    </location>
</feature>
<sequence>MSFSIRVLSVTFLLVISVTALPAVNNTGLAQVNITIPEVVVPKLSIPNTAEVEINKRKIPAMPSMPPITSLPSIVNGVNPSSAAGCSNSSNQQSNQCSSGVPYCCSPDGDGGHNCENSAVNCKQTVICCNNGGGMQLCLGNIDFNMPITLNVNMKKRRSVAPPDL</sequence>
<accession>A0A6A6UDH5</accession>
<evidence type="ECO:0000313" key="3">
    <source>
        <dbReference type="Proteomes" id="UP000799302"/>
    </source>
</evidence>
<organism evidence="2 3">
    <name type="scientific">Microthyrium microscopicum</name>
    <dbReference type="NCBI Taxonomy" id="703497"/>
    <lineage>
        <taxon>Eukaryota</taxon>
        <taxon>Fungi</taxon>
        <taxon>Dikarya</taxon>
        <taxon>Ascomycota</taxon>
        <taxon>Pezizomycotina</taxon>
        <taxon>Dothideomycetes</taxon>
        <taxon>Dothideomycetes incertae sedis</taxon>
        <taxon>Microthyriales</taxon>
        <taxon>Microthyriaceae</taxon>
        <taxon>Microthyrium</taxon>
    </lineage>
</organism>
<feature type="signal peptide" evidence="1">
    <location>
        <begin position="1"/>
        <end position="20"/>
    </location>
</feature>
<evidence type="ECO:0000313" key="2">
    <source>
        <dbReference type="EMBL" id="KAF2670212.1"/>
    </source>
</evidence>
<protein>
    <recommendedName>
        <fullName evidence="4">Hydrophobin</fullName>
    </recommendedName>
</protein>
<gene>
    <name evidence="2" type="ORF">BT63DRAFT_439292</name>
</gene>
<dbReference type="EMBL" id="MU004234">
    <property type="protein sequence ID" value="KAF2670212.1"/>
    <property type="molecule type" value="Genomic_DNA"/>
</dbReference>
<proteinExistence type="predicted"/>
<keyword evidence="3" id="KW-1185">Reference proteome</keyword>
<evidence type="ECO:0000256" key="1">
    <source>
        <dbReference type="SAM" id="SignalP"/>
    </source>
</evidence>
<name>A0A6A6UDH5_9PEZI</name>
<evidence type="ECO:0008006" key="4">
    <source>
        <dbReference type="Google" id="ProtNLM"/>
    </source>
</evidence>
<dbReference type="AlphaFoldDB" id="A0A6A6UDH5"/>
<keyword evidence="1" id="KW-0732">Signal</keyword>
<dbReference type="Proteomes" id="UP000799302">
    <property type="component" value="Unassembled WGS sequence"/>
</dbReference>